<dbReference type="InterPro" id="IPR050328">
    <property type="entry name" value="Dev_Immune_Receptor"/>
</dbReference>
<evidence type="ECO:0000256" key="2">
    <source>
        <dbReference type="ARBA" id="ARBA00022729"/>
    </source>
</evidence>
<dbReference type="Gene3D" id="3.80.10.10">
    <property type="entry name" value="Ribonuclease Inhibitor"/>
    <property type="match status" value="1"/>
</dbReference>
<keyword evidence="2" id="KW-0732">Signal</keyword>
<dbReference type="SUPFAM" id="SSF52058">
    <property type="entry name" value="L domain-like"/>
    <property type="match status" value="1"/>
</dbReference>
<gene>
    <name evidence="4" type="ORF">PVAND_015022</name>
</gene>
<protein>
    <submittedName>
        <fullName evidence="4">Uncharacterized protein</fullName>
    </submittedName>
</protein>
<dbReference type="Proteomes" id="UP001107558">
    <property type="component" value="Chromosome 4"/>
</dbReference>
<dbReference type="InterPro" id="IPR032675">
    <property type="entry name" value="LRR_dom_sf"/>
</dbReference>
<proteinExistence type="predicted"/>
<keyword evidence="5" id="KW-1185">Reference proteome</keyword>
<dbReference type="PANTHER" id="PTHR24373">
    <property type="entry name" value="SLIT RELATED LEUCINE-RICH REPEAT NEURONAL PROTEIN"/>
    <property type="match status" value="1"/>
</dbReference>
<keyword evidence="1" id="KW-0433">Leucine-rich repeat</keyword>
<evidence type="ECO:0000256" key="3">
    <source>
        <dbReference type="ARBA" id="ARBA00022737"/>
    </source>
</evidence>
<accession>A0A9J6BB10</accession>
<dbReference type="Pfam" id="PF13855">
    <property type="entry name" value="LRR_8"/>
    <property type="match status" value="2"/>
</dbReference>
<reference evidence="4" key="1">
    <citation type="submission" date="2021-03" db="EMBL/GenBank/DDBJ databases">
        <title>Chromosome level genome of the anhydrobiotic midge Polypedilum vanderplanki.</title>
        <authorList>
            <person name="Yoshida Y."/>
            <person name="Kikawada T."/>
            <person name="Gusev O."/>
        </authorList>
    </citation>
    <scope>NUCLEOTIDE SEQUENCE</scope>
    <source>
        <strain evidence="4">NIAS01</strain>
        <tissue evidence="4">Whole body or cell culture</tissue>
    </source>
</reference>
<dbReference type="PANTHER" id="PTHR24373:SF275">
    <property type="entry name" value="TIR DOMAIN-CONTAINING PROTEIN"/>
    <property type="match status" value="1"/>
</dbReference>
<name>A0A9J6BB10_POLVA</name>
<sequence>MINQKLSILFIIITITSSFTLSQTIYIKGTIQHTRWKEFNATLWTFHVHPKTEIYDPSSEIFTTFNERISAITMQDQKKIQSLPVKIASKFPNLKIYEAYNCSVMEVAKENFEKLVHLRAIDLQYNELIAVPETAFADQINLVFLNLAHNKILRIYEKAFENLKSLRMLYLGWNQIEILPKNLLRNMPNLRKIGLTSNNLKRISNEHFQGNNRLTYIWLNENKIEVIEDEKIFDSTKESLKSVDMELNRCINKIYSSNELGSLSKDIKRNCKKR</sequence>
<organism evidence="4 5">
    <name type="scientific">Polypedilum vanderplanki</name>
    <name type="common">Sleeping chironomid midge</name>
    <dbReference type="NCBI Taxonomy" id="319348"/>
    <lineage>
        <taxon>Eukaryota</taxon>
        <taxon>Metazoa</taxon>
        <taxon>Ecdysozoa</taxon>
        <taxon>Arthropoda</taxon>
        <taxon>Hexapoda</taxon>
        <taxon>Insecta</taxon>
        <taxon>Pterygota</taxon>
        <taxon>Neoptera</taxon>
        <taxon>Endopterygota</taxon>
        <taxon>Diptera</taxon>
        <taxon>Nematocera</taxon>
        <taxon>Chironomoidea</taxon>
        <taxon>Chironomidae</taxon>
        <taxon>Chironominae</taxon>
        <taxon>Polypedilum</taxon>
        <taxon>Polypedilum</taxon>
    </lineage>
</organism>
<comment type="caution">
    <text evidence="4">The sequence shown here is derived from an EMBL/GenBank/DDBJ whole genome shotgun (WGS) entry which is preliminary data.</text>
</comment>
<dbReference type="InterPro" id="IPR001611">
    <property type="entry name" value="Leu-rich_rpt"/>
</dbReference>
<dbReference type="EMBL" id="JADBJN010000004">
    <property type="protein sequence ID" value="KAG5667020.1"/>
    <property type="molecule type" value="Genomic_DNA"/>
</dbReference>
<evidence type="ECO:0000313" key="4">
    <source>
        <dbReference type="EMBL" id="KAG5667020.1"/>
    </source>
</evidence>
<evidence type="ECO:0000256" key="1">
    <source>
        <dbReference type="ARBA" id="ARBA00022614"/>
    </source>
</evidence>
<dbReference type="OrthoDB" id="7739973at2759"/>
<dbReference type="AlphaFoldDB" id="A0A9J6BB10"/>
<dbReference type="SMART" id="SM00369">
    <property type="entry name" value="LRR_TYP"/>
    <property type="match status" value="4"/>
</dbReference>
<evidence type="ECO:0000313" key="5">
    <source>
        <dbReference type="Proteomes" id="UP001107558"/>
    </source>
</evidence>
<keyword evidence="3" id="KW-0677">Repeat</keyword>
<dbReference type="PROSITE" id="PS51450">
    <property type="entry name" value="LRR"/>
    <property type="match status" value="1"/>
</dbReference>
<dbReference type="InterPro" id="IPR003591">
    <property type="entry name" value="Leu-rich_rpt_typical-subtyp"/>
</dbReference>